<protein>
    <recommendedName>
        <fullName evidence="4">Envelope glycoprotein 48</fullName>
    </recommendedName>
</protein>
<dbReference type="GeneID" id="37616223"/>
<dbReference type="InterPro" id="IPR057861">
    <property type="entry name" value="BDLF2/ORF27-like"/>
</dbReference>
<proteinExistence type="predicted"/>
<keyword evidence="3" id="KW-1185">Reference proteome</keyword>
<evidence type="ECO:0000313" key="2">
    <source>
        <dbReference type="EMBL" id="AAO12369.1"/>
    </source>
</evidence>
<keyword evidence="1" id="KW-0472">Membrane</keyword>
<name>Q8B3W5_9GAMA</name>
<evidence type="ECO:0008006" key="4">
    <source>
        <dbReference type="Google" id="ProtNLM"/>
    </source>
</evidence>
<accession>Q8B3W5</accession>
<evidence type="ECO:0000313" key="3">
    <source>
        <dbReference type="Proteomes" id="UP000242182"/>
    </source>
</evidence>
<keyword evidence="1" id="KW-0812">Transmembrane</keyword>
<dbReference type="KEGG" id="vg:37616223"/>
<dbReference type="OrthoDB" id="13618at10239"/>
<sequence>MEWEDSTIIKVIKHDDGTVQEVSTGCDGSVKETFYRPHYPSDISEPMLSNTFVPPEDKRRIMNPTKQMFFYIAFICIYISMLIAWTIPLNPYFLPKPSRLTLPPISYPIHCNRGPIQDYIKECYNTYFCIKDIDMPIIKTPSGSFFPNFTKDSGQDGNYHEALKWALTLMNNDHCTNITIHYNNNITTSQRNETDWIFAEEVLLEALFILQSKCHPEAYILTRGRCSAYRMGPISIPSVTKLLDATDCNLNWTKLYSDPYISVKGPQCSRNITEEILTFPELFLFIDQVEIGTQ</sequence>
<organism evidence="2 3">
    <name type="scientific">Suid gammaherpesvirus 4</name>
    <dbReference type="NCBI Taxonomy" id="1960250"/>
    <lineage>
        <taxon>Viruses</taxon>
        <taxon>Duplodnaviria</taxon>
        <taxon>Heunggongvirae</taxon>
        <taxon>Peploviricota</taxon>
        <taxon>Herviviricetes</taxon>
        <taxon>Herpesvirales</taxon>
        <taxon>Orthoherpesviridae</taxon>
        <taxon>Gammaherpesvirinae</taxon>
        <taxon>Macavirus</taxon>
        <taxon>Macavirus suidgamma4</taxon>
    </lineage>
</organism>
<dbReference type="RefSeq" id="YP_009505401.1">
    <property type="nucleotide sequence ID" value="NC_038265.1"/>
</dbReference>
<reference evidence="2 3" key="1">
    <citation type="journal article" date="2003" name="Virology">
        <title>A novel porcine gammaherpesvirus.</title>
        <authorList>
            <person name="Chmielewicz B."/>
            <person name="Goltz M."/>
            <person name="Franz T."/>
            <person name="Bauer C."/>
            <person name="Brema S."/>
            <person name="Ellerbrok H."/>
            <person name="Beckmann S."/>
            <person name="Rziha H.J."/>
            <person name="Lahrmann K.H."/>
            <person name="Romero C."/>
            <person name="Ehlers B."/>
        </authorList>
    </citation>
    <scope>NUCLEOTIDE SEQUENCE [LARGE SCALE GENOMIC DNA]</scope>
    <source>
        <strain evidence="2">568</strain>
    </source>
</reference>
<evidence type="ECO:0000256" key="1">
    <source>
        <dbReference type="SAM" id="Phobius"/>
    </source>
</evidence>
<dbReference type="Proteomes" id="UP000242182">
    <property type="component" value="Segment"/>
</dbReference>
<feature type="transmembrane region" description="Helical" evidence="1">
    <location>
        <begin position="68"/>
        <end position="87"/>
    </location>
</feature>
<dbReference type="EMBL" id="AY170317">
    <property type="protein sequence ID" value="AAO12369.1"/>
    <property type="molecule type" value="Genomic_DNA"/>
</dbReference>
<dbReference type="Pfam" id="PF25730">
    <property type="entry name" value="Herpes_BDLF2"/>
    <property type="match status" value="1"/>
</dbReference>
<keyword evidence="1" id="KW-1133">Transmembrane helix</keyword>